<evidence type="ECO:0000313" key="2">
    <source>
        <dbReference type="EMBL" id="KAF3070037.1"/>
    </source>
</evidence>
<sequence length="61" mass="6831">MTHSYASVRSCDFAYSHFPSERESENGSPRSPMSIVLRDDDDDDGDVDECRAVDGCPNYLL</sequence>
<keyword evidence="3" id="KW-1185">Reference proteome</keyword>
<evidence type="ECO:0000256" key="1">
    <source>
        <dbReference type="SAM" id="MobiDB-lite"/>
    </source>
</evidence>
<accession>A0A9P5CD12</accession>
<comment type="caution">
    <text evidence="2">The sequence shown here is derived from an EMBL/GenBank/DDBJ whole genome shotgun (WGS) entry which is preliminary data.</text>
</comment>
<dbReference type="AlphaFoldDB" id="A0A9P5CD12"/>
<name>A0A9P5CD12_9HYPO</name>
<gene>
    <name evidence="2" type="ORF">CFAM422_006561</name>
</gene>
<organism evidence="2 3">
    <name type="scientific">Trichoderma lentiforme</name>
    <dbReference type="NCBI Taxonomy" id="1567552"/>
    <lineage>
        <taxon>Eukaryota</taxon>
        <taxon>Fungi</taxon>
        <taxon>Dikarya</taxon>
        <taxon>Ascomycota</taxon>
        <taxon>Pezizomycotina</taxon>
        <taxon>Sordariomycetes</taxon>
        <taxon>Hypocreomycetidae</taxon>
        <taxon>Hypocreales</taxon>
        <taxon>Hypocreaceae</taxon>
        <taxon>Trichoderma</taxon>
    </lineage>
</organism>
<feature type="region of interest" description="Disordered" evidence="1">
    <location>
        <begin position="19"/>
        <end position="50"/>
    </location>
</feature>
<evidence type="ECO:0000313" key="3">
    <source>
        <dbReference type="Proteomes" id="UP000801864"/>
    </source>
</evidence>
<dbReference type="Proteomes" id="UP000801864">
    <property type="component" value="Unassembled WGS sequence"/>
</dbReference>
<protein>
    <submittedName>
        <fullName evidence="2">Uncharacterized protein</fullName>
    </submittedName>
</protein>
<proteinExistence type="predicted"/>
<reference evidence="2 3" key="1">
    <citation type="submission" date="2018-06" db="EMBL/GenBank/DDBJ databases">
        <title>Genome analysis of cellulolytic fungus Trichoderma lentiforme CFAM-422.</title>
        <authorList>
            <person name="Steindorff A.S."/>
            <person name="Formighieri E.F."/>
            <person name="Midorikawa G.E.O."/>
            <person name="Tamietti M.S."/>
            <person name="Ramos E.Z."/>
            <person name="Silva A.S."/>
            <person name="Bon E.P.S."/>
            <person name="Mendes T.D."/>
            <person name="Damaso M.C.T."/>
            <person name="Favaro L.C.L."/>
        </authorList>
    </citation>
    <scope>NUCLEOTIDE SEQUENCE [LARGE SCALE GENOMIC DNA]</scope>
    <source>
        <strain evidence="2 3">CFAM-422</strain>
    </source>
</reference>
<dbReference type="EMBL" id="QLNT01000011">
    <property type="protein sequence ID" value="KAF3070037.1"/>
    <property type="molecule type" value="Genomic_DNA"/>
</dbReference>